<feature type="region of interest" description="Disordered" evidence="1">
    <location>
        <begin position="353"/>
        <end position="394"/>
    </location>
</feature>
<dbReference type="STRING" id="644352.J3PB31"/>
<evidence type="ECO:0000313" key="5">
    <source>
        <dbReference type="Proteomes" id="UP000006039"/>
    </source>
</evidence>
<reference evidence="4" key="5">
    <citation type="submission" date="2018-04" db="UniProtKB">
        <authorList>
            <consortium name="EnsemblFungi"/>
        </authorList>
    </citation>
    <scope>IDENTIFICATION</scope>
    <source>
        <strain evidence="4">R3-111a-1</strain>
    </source>
</reference>
<dbReference type="GeneID" id="20351163"/>
<accession>J3PB31</accession>
<evidence type="ECO:0000259" key="2">
    <source>
        <dbReference type="Pfam" id="PF13391"/>
    </source>
</evidence>
<dbReference type="EnsemblFungi" id="EJT71447">
    <property type="protein sequence ID" value="EJT71447"/>
    <property type="gene ID" value="GGTG_10705"/>
</dbReference>
<feature type="region of interest" description="Disordered" evidence="1">
    <location>
        <begin position="449"/>
        <end position="480"/>
    </location>
</feature>
<proteinExistence type="predicted"/>
<dbReference type="InterPro" id="IPR003615">
    <property type="entry name" value="HNH_nuc"/>
</dbReference>
<dbReference type="Pfam" id="PF13391">
    <property type="entry name" value="HNH_2"/>
    <property type="match status" value="1"/>
</dbReference>
<dbReference type="AlphaFoldDB" id="J3PB31"/>
<dbReference type="VEuPathDB" id="FungiDB:GGTG_10705"/>
<sequence>MSGPFARKALSPPALPANHNNGIYRSIRIRHPAYLNSAPDLLLLSATDGDDWNGLDFDVARAACSIVTTVGWDKGVFAVQSDASSGALSAVERPADGILRESVYFWCRLSDGAIDPDVRTDKYPVHASFHHWRFPHSDLPEPWRSVALPDNIHPTNSIPLAGKQAAVARDGSCRITGFIDACETAHVIPYSERNWFTSNQMIQYVLEPMAHLPIDDERNLILLRRDLHFLFDRSRYVFVPKRSPPLPSASSQPPSLAIAVHVLQPKRSIQLVHTYHNCLTQPLRGLSPEMLFARFAWALFHEEIVPFFKYDGEVVVRTWDKATDCVKDNTLRANAVARIARVFEPAGTRSRSDSLRKRALSSRDRESQDRDLCDELDPDWDEEDGWDSEGNYEEEAADQWLRGRRRFRSPPTHSHQVSRNAGEPPSLVGSLASTVSIASHAPAFVESAEDAHIPTRKRSRECYGQGSCGGRGKAARTEEL</sequence>
<feature type="compositionally biased region" description="Basic and acidic residues" evidence="1">
    <location>
        <begin position="353"/>
        <end position="373"/>
    </location>
</feature>
<reference evidence="5" key="1">
    <citation type="submission" date="2010-07" db="EMBL/GenBank/DDBJ databases">
        <title>The genome sequence of Gaeumannomyces graminis var. tritici strain R3-111a-1.</title>
        <authorList>
            <consortium name="The Broad Institute Genome Sequencing Platform"/>
            <person name="Ma L.-J."/>
            <person name="Dead R."/>
            <person name="Young S."/>
            <person name="Zeng Q."/>
            <person name="Koehrsen M."/>
            <person name="Alvarado L."/>
            <person name="Berlin A."/>
            <person name="Chapman S.B."/>
            <person name="Chen Z."/>
            <person name="Freedman E."/>
            <person name="Gellesch M."/>
            <person name="Goldberg J."/>
            <person name="Griggs A."/>
            <person name="Gujja S."/>
            <person name="Heilman E.R."/>
            <person name="Heiman D."/>
            <person name="Hepburn T."/>
            <person name="Howarth C."/>
            <person name="Jen D."/>
            <person name="Larson L."/>
            <person name="Mehta T."/>
            <person name="Neiman D."/>
            <person name="Pearson M."/>
            <person name="Roberts A."/>
            <person name="Saif S."/>
            <person name="Shea T."/>
            <person name="Shenoy N."/>
            <person name="Sisk P."/>
            <person name="Stolte C."/>
            <person name="Sykes S."/>
            <person name="Walk T."/>
            <person name="White J."/>
            <person name="Yandava C."/>
            <person name="Haas B."/>
            <person name="Nusbaum C."/>
            <person name="Birren B."/>
        </authorList>
    </citation>
    <scope>NUCLEOTIDE SEQUENCE [LARGE SCALE GENOMIC DNA]</scope>
    <source>
        <strain evidence="5">R3-111a-1</strain>
    </source>
</reference>
<feature type="compositionally biased region" description="Acidic residues" evidence="1">
    <location>
        <begin position="374"/>
        <end position="394"/>
    </location>
</feature>
<protein>
    <recommendedName>
        <fullName evidence="2">HNH nuclease domain-containing protein</fullName>
    </recommendedName>
</protein>
<feature type="domain" description="HNH nuclease" evidence="2">
    <location>
        <begin position="173"/>
        <end position="238"/>
    </location>
</feature>
<evidence type="ECO:0000256" key="1">
    <source>
        <dbReference type="SAM" id="MobiDB-lite"/>
    </source>
</evidence>
<keyword evidence="5" id="KW-1185">Reference proteome</keyword>
<evidence type="ECO:0000313" key="3">
    <source>
        <dbReference type="EMBL" id="EJT71447.1"/>
    </source>
</evidence>
<reference evidence="3" key="2">
    <citation type="submission" date="2010-07" db="EMBL/GenBank/DDBJ databases">
        <authorList>
            <consortium name="The Broad Institute Genome Sequencing Platform"/>
            <consortium name="Broad Institute Genome Sequencing Center for Infectious Disease"/>
            <person name="Ma L.-J."/>
            <person name="Dead R."/>
            <person name="Young S."/>
            <person name="Zeng Q."/>
            <person name="Koehrsen M."/>
            <person name="Alvarado L."/>
            <person name="Berlin A."/>
            <person name="Chapman S.B."/>
            <person name="Chen Z."/>
            <person name="Freedman E."/>
            <person name="Gellesch M."/>
            <person name="Goldberg J."/>
            <person name="Griggs A."/>
            <person name="Gujja S."/>
            <person name="Heilman E.R."/>
            <person name="Heiman D."/>
            <person name="Hepburn T."/>
            <person name="Howarth C."/>
            <person name="Jen D."/>
            <person name="Larson L."/>
            <person name="Mehta T."/>
            <person name="Neiman D."/>
            <person name="Pearson M."/>
            <person name="Roberts A."/>
            <person name="Saif S."/>
            <person name="Shea T."/>
            <person name="Shenoy N."/>
            <person name="Sisk P."/>
            <person name="Stolte C."/>
            <person name="Sykes S."/>
            <person name="Walk T."/>
            <person name="White J."/>
            <person name="Yandava C."/>
            <person name="Haas B."/>
            <person name="Nusbaum C."/>
            <person name="Birren B."/>
        </authorList>
    </citation>
    <scope>NUCLEOTIDE SEQUENCE</scope>
    <source>
        <strain evidence="3">R3-111a-1</strain>
    </source>
</reference>
<reference evidence="4" key="4">
    <citation type="journal article" date="2015" name="G3 (Bethesda)">
        <title>Genome sequences of three phytopathogenic species of the Magnaporthaceae family of fungi.</title>
        <authorList>
            <person name="Okagaki L.H."/>
            <person name="Nunes C.C."/>
            <person name="Sailsbery J."/>
            <person name="Clay B."/>
            <person name="Brown D."/>
            <person name="John T."/>
            <person name="Oh Y."/>
            <person name="Young N."/>
            <person name="Fitzgerald M."/>
            <person name="Haas B.J."/>
            <person name="Zeng Q."/>
            <person name="Young S."/>
            <person name="Adiconis X."/>
            <person name="Fan L."/>
            <person name="Levin J.Z."/>
            <person name="Mitchell T.K."/>
            <person name="Okubara P.A."/>
            <person name="Farman M.L."/>
            <person name="Kohn L.M."/>
            <person name="Birren B."/>
            <person name="Ma L.-J."/>
            <person name="Dean R.A."/>
        </authorList>
    </citation>
    <scope>NUCLEOTIDE SEQUENCE</scope>
    <source>
        <strain evidence="4">R3-111a-1</strain>
    </source>
</reference>
<name>J3PB31_GAET3</name>
<feature type="region of interest" description="Disordered" evidence="1">
    <location>
        <begin position="407"/>
        <end position="427"/>
    </location>
</feature>
<dbReference type="eggNOG" id="ENOG502S5NF">
    <property type="taxonomic scope" value="Eukaryota"/>
</dbReference>
<dbReference type="HOGENOM" id="CLU_030288_3_0_1"/>
<dbReference type="OrthoDB" id="2142759at2759"/>
<dbReference type="EMBL" id="GL385400">
    <property type="protein sequence ID" value="EJT71447.1"/>
    <property type="molecule type" value="Genomic_DNA"/>
</dbReference>
<gene>
    <name evidence="4" type="primary">20351163</name>
    <name evidence="3" type="ORF">GGTG_10705</name>
</gene>
<dbReference type="RefSeq" id="XP_009226844.1">
    <property type="nucleotide sequence ID" value="XM_009228580.1"/>
</dbReference>
<reference evidence="3" key="3">
    <citation type="submission" date="2010-09" db="EMBL/GenBank/DDBJ databases">
        <title>Annotation of Gaeumannomyces graminis var. tritici R3-111a-1.</title>
        <authorList>
            <consortium name="The Broad Institute Genome Sequencing Platform"/>
            <person name="Ma L.-J."/>
            <person name="Dead R."/>
            <person name="Young S.K."/>
            <person name="Zeng Q."/>
            <person name="Gargeya S."/>
            <person name="Fitzgerald M."/>
            <person name="Haas B."/>
            <person name="Abouelleil A."/>
            <person name="Alvarado L."/>
            <person name="Arachchi H.M."/>
            <person name="Berlin A."/>
            <person name="Brown A."/>
            <person name="Chapman S.B."/>
            <person name="Chen Z."/>
            <person name="Dunbar C."/>
            <person name="Freedman E."/>
            <person name="Gearin G."/>
            <person name="Gellesch M."/>
            <person name="Goldberg J."/>
            <person name="Griggs A."/>
            <person name="Gujja S."/>
            <person name="Heiman D."/>
            <person name="Howarth C."/>
            <person name="Larson L."/>
            <person name="Lui A."/>
            <person name="MacDonald P.J.P."/>
            <person name="Mehta T."/>
            <person name="Montmayeur A."/>
            <person name="Murphy C."/>
            <person name="Neiman D."/>
            <person name="Pearson M."/>
            <person name="Priest M."/>
            <person name="Roberts A."/>
            <person name="Saif S."/>
            <person name="Shea T."/>
            <person name="Shenoy N."/>
            <person name="Sisk P."/>
            <person name="Stolte C."/>
            <person name="Sykes S."/>
            <person name="Yandava C."/>
            <person name="Wortman J."/>
            <person name="Nusbaum C."/>
            <person name="Birren B."/>
        </authorList>
    </citation>
    <scope>NUCLEOTIDE SEQUENCE</scope>
    <source>
        <strain evidence="3">R3-111a-1</strain>
    </source>
</reference>
<organism evidence="3">
    <name type="scientific">Gaeumannomyces tritici (strain R3-111a-1)</name>
    <name type="common">Wheat and barley take-all root rot fungus</name>
    <name type="synonym">Gaeumannomyces graminis var. tritici</name>
    <dbReference type="NCBI Taxonomy" id="644352"/>
    <lineage>
        <taxon>Eukaryota</taxon>
        <taxon>Fungi</taxon>
        <taxon>Dikarya</taxon>
        <taxon>Ascomycota</taxon>
        <taxon>Pezizomycotina</taxon>
        <taxon>Sordariomycetes</taxon>
        <taxon>Sordariomycetidae</taxon>
        <taxon>Magnaporthales</taxon>
        <taxon>Magnaporthaceae</taxon>
        <taxon>Gaeumannomyces</taxon>
    </lineage>
</organism>
<evidence type="ECO:0000313" key="4">
    <source>
        <dbReference type="EnsemblFungi" id="EJT71447"/>
    </source>
</evidence>
<dbReference type="Proteomes" id="UP000006039">
    <property type="component" value="Unassembled WGS sequence"/>
</dbReference>